<dbReference type="AlphaFoldDB" id="A0AAD6D688"/>
<proteinExistence type="predicted"/>
<evidence type="ECO:0000256" key="3">
    <source>
        <dbReference type="ARBA" id="ARBA00023125"/>
    </source>
</evidence>
<keyword evidence="2" id="KW-0805">Transcription regulation</keyword>
<evidence type="ECO:0000313" key="7">
    <source>
        <dbReference type="EMBL" id="KAJ5556687.1"/>
    </source>
</evidence>
<dbReference type="GO" id="GO:0045944">
    <property type="term" value="P:positive regulation of transcription by RNA polymerase II"/>
    <property type="evidence" value="ECO:0007669"/>
    <property type="project" value="TreeGrafter"/>
</dbReference>
<dbReference type="Proteomes" id="UP001220324">
    <property type="component" value="Unassembled WGS sequence"/>
</dbReference>
<feature type="domain" description="Zn(2)-C6 fungal-type" evidence="6">
    <location>
        <begin position="17"/>
        <end position="47"/>
    </location>
</feature>
<dbReference type="Pfam" id="PF00172">
    <property type="entry name" value="Zn_clus"/>
    <property type="match status" value="1"/>
</dbReference>
<dbReference type="Pfam" id="PF04082">
    <property type="entry name" value="Fungal_trans"/>
    <property type="match status" value="1"/>
</dbReference>
<dbReference type="InterPro" id="IPR052783">
    <property type="entry name" value="Metabolic/Drug-Res_Regulator"/>
</dbReference>
<dbReference type="CDD" id="cd00067">
    <property type="entry name" value="GAL4"/>
    <property type="match status" value="1"/>
</dbReference>
<accession>A0AAD6D688</accession>
<evidence type="ECO:0000256" key="1">
    <source>
        <dbReference type="ARBA" id="ARBA00022723"/>
    </source>
</evidence>
<keyword evidence="5" id="KW-0539">Nucleus</keyword>
<sequence>MDKHLESNNQRKRASRACDRCRSQRSKCDGIRPSCTSCQRSSQACTYDSYVKKRGLPEGYVRGLEKLFALSVCNIEGFEDIVLGMLESSARPVWFNGTASEWLSASWKTSRLFGELEKLLHISDVLPTSAKDKGTPNFLDNAENQGSFGVVTDSAASNADTIGVIAASSSLVNPEARVSQVPDCLNNGQIFSSIYTTRLPPQLFQMLETYFAVAHPWFPIVAKHNILRLSCLHAHDFVPQVAASPESGDHAVLWAILSYTVTHSLASVRVRGAGALSLAKEYYAVSRNLIPSENENYELSHVQALLLLTLVNMGLEDWTAARLLGDQAARMVLAMGLGTSSSTSDSIGPGQEMTVFLACFVIDSLLSFRLSHLPSMHPIDLAVIDLLEDDESENWGFCKDGVLPLQPLLATRCFNRLVELAQVLNKISRNVWTGSQAANLAHKFLVDLKGWNECIPRECNTNEAEGSHSAQRMALLPYESYFCLTHIATLLWLYLRLIPGEQGLHPLQRPAVDGALRLLAQSLSIVSQQSEDFPLWDFPPLLEVVLRTIVEQSLMLRHAIEPSDINFLGWWFDELRQKILTISPTWPAYSSLAYAMERWQQSE</sequence>
<dbReference type="InterPro" id="IPR007219">
    <property type="entry name" value="XnlR_reg_dom"/>
</dbReference>
<evidence type="ECO:0000256" key="4">
    <source>
        <dbReference type="ARBA" id="ARBA00023163"/>
    </source>
</evidence>
<dbReference type="InterPro" id="IPR036864">
    <property type="entry name" value="Zn2-C6_fun-type_DNA-bd_sf"/>
</dbReference>
<dbReference type="CDD" id="cd12148">
    <property type="entry name" value="fungal_TF_MHR"/>
    <property type="match status" value="1"/>
</dbReference>
<gene>
    <name evidence="7" type="ORF">N7494_000602</name>
</gene>
<dbReference type="GO" id="GO:0008270">
    <property type="term" value="F:zinc ion binding"/>
    <property type="evidence" value="ECO:0007669"/>
    <property type="project" value="InterPro"/>
</dbReference>
<protein>
    <submittedName>
        <fullName evidence="7">Transcriptional regulator family: Fungal Specific TF</fullName>
    </submittedName>
</protein>
<evidence type="ECO:0000313" key="8">
    <source>
        <dbReference type="Proteomes" id="UP001220324"/>
    </source>
</evidence>
<organism evidence="7 8">
    <name type="scientific">Penicillium frequentans</name>
    <dbReference type="NCBI Taxonomy" id="3151616"/>
    <lineage>
        <taxon>Eukaryota</taxon>
        <taxon>Fungi</taxon>
        <taxon>Dikarya</taxon>
        <taxon>Ascomycota</taxon>
        <taxon>Pezizomycotina</taxon>
        <taxon>Eurotiomycetes</taxon>
        <taxon>Eurotiomycetidae</taxon>
        <taxon>Eurotiales</taxon>
        <taxon>Aspergillaceae</taxon>
        <taxon>Penicillium</taxon>
    </lineage>
</organism>
<dbReference type="SMART" id="SM00066">
    <property type="entry name" value="GAL4"/>
    <property type="match status" value="1"/>
</dbReference>
<dbReference type="PROSITE" id="PS50048">
    <property type="entry name" value="ZN2_CY6_FUNGAL_2"/>
    <property type="match status" value="1"/>
</dbReference>
<name>A0AAD6D688_9EURO</name>
<evidence type="ECO:0000256" key="5">
    <source>
        <dbReference type="ARBA" id="ARBA00023242"/>
    </source>
</evidence>
<dbReference type="Gene3D" id="4.10.240.10">
    <property type="entry name" value="Zn(2)-C6 fungal-type DNA-binding domain"/>
    <property type="match status" value="1"/>
</dbReference>
<dbReference type="InterPro" id="IPR001138">
    <property type="entry name" value="Zn2Cys6_DnaBD"/>
</dbReference>
<dbReference type="GO" id="GO:0006351">
    <property type="term" value="P:DNA-templated transcription"/>
    <property type="evidence" value="ECO:0007669"/>
    <property type="project" value="InterPro"/>
</dbReference>
<reference evidence="7 8" key="1">
    <citation type="journal article" date="2023" name="IMA Fungus">
        <title>Comparative genomic study of the Penicillium genus elucidates a diverse pangenome and 15 lateral gene transfer events.</title>
        <authorList>
            <person name="Petersen C."/>
            <person name="Sorensen T."/>
            <person name="Nielsen M.R."/>
            <person name="Sondergaard T.E."/>
            <person name="Sorensen J.L."/>
            <person name="Fitzpatrick D.A."/>
            <person name="Frisvad J.C."/>
            <person name="Nielsen K.L."/>
        </authorList>
    </citation>
    <scope>NUCLEOTIDE SEQUENCE [LARGE SCALE GENOMIC DNA]</scope>
    <source>
        <strain evidence="7 8">IBT 35679</strain>
    </source>
</reference>
<evidence type="ECO:0000256" key="2">
    <source>
        <dbReference type="ARBA" id="ARBA00023015"/>
    </source>
</evidence>
<evidence type="ECO:0000259" key="6">
    <source>
        <dbReference type="PROSITE" id="PS50048"/>
    </source>
</evidence>
<dbReference type="PANTHER" id="PTHR47655">
    <property type="entry name" value="QUINIC ACID UTILIZATION ACTIVATOR"/>
    <property type="match status" value="1"/>
</dbReference>
<dbReference type="PROSITE" id="PS00463">
    <property type="entry name" value="ZN2_CY6_FUNGAL_1"/>
    <property type="match status" value="1"/>
</dbReference>
<dbReference type="GO" id="GO:0000981">
    <property type="term" value="F:DNA-binding transcription factor activity, RNA polymerase II-specific"/>
    <property type="evidence" value="ECO:0007669"/>
    <property type="project" value="InterPro"/>
</dbReference>
<dbReference type="SUPFAM" id="SSF57701">
    <property type="entry name" value="Zn2/Cys6 DNA-binding domain"/>
    <property type="match status" value="1"/>
</dbReference>
<keyword evidence="4" id="KW-0804">Transcription</keyword>
<keyword evidence="3" id="KW-0238">DNA-binding</keyword>
<dbReference type="EMBL" id="JAQIZZ010000001">
    <property type="protein sequence ID" value="KAJ5556687.1"/>
    <property type="molecule type" value="Genomic_DNA"/>
</dbReference>
<keyword evidence="8" id="KW-1185">Reference proteome</keyword>
<dbReference type="GO" id="GO:0003677">
    <property type="term" value="F:DNA binding"/>
    <property type="evidence" value="ECO:0007669"/>
    <property type="project" value="UniProtKB-KW"/>
</dbReference>
<comment type="caution">
    <text evidence="7">The sequence shown here is derived from an EMBL/GenBank/DDBJ whole genome shotgun (WGS) entry which is preliminary data.</text>
</comment>
<dbReference type="PANTHER" id="PTHR47655:SF1">
    <property type="entry name" value="ZN(II)2CYS6 TRANSCRIPTION FACTOR (EUROFUNG)"/>
    <property type="match status" value="1"/>
</dbReference>
<keyword evidence="1" id="KW-0479">Metal-binding</keyword>